<reference evidence="3 4" key="1">
    <citation type="journal article" date="2016" name="Nat. Commun.">
        <title>Thousands of microbial genomes shed light on interconnected biogeochemical processes in an aquifer system.</title>
        <authorList>
            <person name="Anantharaman K."/>
            <person name="Brown C.T."/>
            <person name="Hug L.A."/>
            <person name="Sharon I."/>
            <person name="Castelle C.J."/>
            <person name="Probst A.J."/>
            <person name="Thomas B.C."/>
            <person name="Singh A."/>
            <person name="Wilkins M.J."/>
            <person name="Karaoz U."/>
            <person name="Brodie E.L."/>
            <person name="Williams K.H."/>
            <person name="Hubbard S.S."/>
            <person name="Banfield J.F."/>
        </authorList>
    </citation>
    <scope>NUCLEOTIDE SEQUENCE [LARGE SCALE GENOMIC DNA]</scope>
</reference>
<accession>A0A1F4W396</accession>
<comment type="caution">
    <text evidence="3">The sequence shown here is derived from an EMBL/GenBank/DDBJ whole genome shotgun (WGS) entry which is preliminary data.</text>
</comment>
<dbReference type="PROSITE" id="PS51688">
    <property type="entry name" value="ICA"/>
    <property type="match status" value="1"/>
</dbReference>
<feature type="non-terminal residue" evidence="3">
    <location>
        <position position="1"/>
    </location>
</feature>
<feature type="coiled-coil region" evidence="1">
    <location>
        <begin position="891"/>
        <end position="918"/>
    </location>
</feature>
<feature type="domain" description="Peptidase S74" evidence="2">
    <location>
        <begin position="784"/>
        <end position="873"/>
    </location>
</feature>
<protein>
    <recommendedName>
        <fullName evidence="2">Peptidase S74 domain-containing protein</fullName>
    </recommendedName>
</protein>
<keyword evidence="1" id="KW-0175">Coiled coil</keyword>
<proteinExistence type="predicted"/>
<evidence type="ECO:0000259" key="2">
    <source>
        <dbReference type="PROSITE" id="PS51688"/>
    </source>
</evidence>
<evidence type="ECO:0000313" key="4">
    <source>
        <dbReference type="Proteomes" id="UP000177955"/>
    </source>
</evidence>
<dbReference type="Proteomes" id="UP000177955">
    <property type="component" value="Unassembled WGS sequence"/>
</dbReference>
<evidence type="ECO:0000256" key="1">
    <source>
        <dbReference type="SAM" id="Coils"/>
    </source>
</evidence>
<dbReference type="InterPro" id="IPR030392">
    <property type="entry name" value="S74_ICA"/>
</dbReference>
<dbReference type="AlphaFoldDB" id="A0A1F4W396"/>
<gene>
    <name evidence="3" type="ORF">A2399_00570</name>
</gene>
<dbReference type="Pfam" id="PF13884">
    <property type="entry name" value="Peptidase_S74"/>
    <property type="match status" value="1"/>
</dbReference>
<dbReference type="InterPro" id="IPR011049">
    <property type="entry name" value="Serralysin-like_metalloprot_C"/>
</dbReference>
<evidence type="ECO:0000313" key="3">
    <source>
        <dbReference type="EMBL" id="OGC63758.1"/>
    </source>
</evidence>
<dbReference type="EMBL" id="MEVV01000007">
    <property type="protein sequence ID" value="OGC63758.1"/>
    <property type="molecule type" value="Genomic_DNA"/>
</dbReference>
<name>A0A1F4W396_UNCKA</name>
<dbReference type="Gene3D" id="2.150.10.10">
    <property type="entry name" value="Serralysin-like metalloprotease, C-terminal"/>
    <property type="match status" value="1"/>
</dbReference>
<sequence length="1159" mass="120296">KWNATSSVWYCATDSNTVSTATISGSGLATQVAFFSASTAISGSNNLWWDNTNGNLGIGTSGPTAKLELAGSADTEQFVIRAFSSQTNQNPLIQLQSSTGTPLLSIHSDAVTNAYFGYGAGVNNETASGYDNTFIGYLAGSSSVNGIYNTVLGSNALAKSTTEDYAVAIGAYALENSDSTENTAVGTYSLRLNTSGNDNTAVGYTALYYNTIGDYNTALGYAALWKNTSGNYNTAVGRGAGINNQTGLGNVFMGNYAGDGTARSASDYNIAIGYQAGHSLSNNSSSNIFLGYQAGYNETGSNKLYIDSGSAPGGSAFIYGDMDTDQLTFNANIGIGITSPTAWLDISGATTSKPSIRVASGTAPSSPVTGDIYNDGDQLYYYNGSTWQDLGAAGSGTATIAGSGVATQIAFFTGSTAISGSNNLWWDNANSRLGVGTSAPTSTLSVGGASSIISNTVGNMTITPANDLILSQGNLGIGTTGPTAKLEIAGSADTEQFIIKAYSSQTNANPLIQLQDSTGSELLRIHTDNLKNVFMGYLAGSSNTIAGSSGLNNTFIGYIAGSSNTTGYNNTAIGAESQYRGTTAYDNTSLGQAALYYVTTGSENTATGKSAVASTTTGIRNTGVGNYALYGNSSGYYNTAIGYEAGYNSQTGYGNTFLGYRAGRGTTWRTLSSYNVVIGYSAGYSLSYNSDNNIIIGNEAGYSETGSNKLYIDNTSSPAETAFIYGDMSTDQLTFNANVGIGVTNPTNTIDVNGSARFRAVGTSNVSNVPLYITNTGVLSTSSSDERLKTNVATIENALDKVSQLRGVTFNWAGDGVKATGMIAQEVMDVMPELVFQDPNSGYYGLRYGETSGLLIEATKELNTKLAALEMNLSSHTATIDGSLSTTTNTIDNSLSQLETLETDVTNLKSEVLTIKELLSQVTAQSTESSSSIAITTPEGMLAEMYKVFEDLKAFVAALGLSNNGTALAVSTDLNVLGETTLYNVTVTGDITAGLMKLDTLNNVFEVAGPSCYNELTGTTNGTLCTDQTLYLQRSLAGNVDLLNGALVVNPDGNVTVKGTLTAEKVEATDVAAENVTILAASKTIGSGTILIGQTQIKVDNTLVAEGSKIFITATSSTGGQSVIVKQKIAGESFTVAVDNPASNDITFDWWIVTVEAGL</sequence>
<organism evidence="3 4">
    <name type="scientific">candidate division WWE3 bacterium RIFOXYB1_FULL_42_27</name>
    <dbReference type="NCBI Taxonomy" id="1802638"/>
    <lineage>
        <taxon>Bacteria</taxon>
        <taxon>Katanobacteria</taxon>
    </lineage>
</organism>